<feature type="transmembrane region" description="Helical" evidence="2">
    <location>
        <begin position="21"/>
        <end position="40"/>
    </location>
</feature>
<gene>
    <name evidence="3" type="ORF">WH47_03442</name>
</gene>
<feature type="non-terminal residue" evidence="3">
    <location>
        <position position="1"/>
    </location>
</feature>
<evidence type="ECO:0000256" key="1">
    <source>
        <dbReference type="SAM" id="MobiDB-lite"/>
    </source>
</evidence>
<keyword evidence="4" id="KW-1185">Reference proteome</keyword>
<keyword evidence="2" id="KW-0472">Membrane</keyword>
<dbReference type="EMBL" id="KQ414617">
    <property type="protein sequence ID" value="KOC68284.1"/>
    <property type="molecule type" value="Genomic_DNA"/>
</dbReference>
<accession>A0A0L7RBP5</accession>
<name>A0A0L7RBP5_9HYME</name>
<reference evidence="3 4" key="1">
    <citation type="submission" date="2015-07" db="EMBL/GenBank/DDBJ databases">
        <title>The genome of Habropoda laboriosa.</title>
        <authorList>
            <person name="Pan H."/>
            <person name="Kapheim K."/>
        </authorList>
    </citation>
    <scope>NUCLEOTIDE SEQUENCE [LARGE SCALE GENOMIC DNA]</scope>
    <source>
        <strain evidence="3">0110345459</strain>
    </source>
</reference>
<dbReference type="STRING" id="597456.A0A0L7RBP5"/>
<keyword evidence="2" id="KW-0812">Transmembrane</keyword>
<protein>
    <submittedName>
        <fullName evidence="3">Nucleotide exchange factor SIL1</fullName>
    </submittedName>
</protein>
<evidence type="ECO:0000256" key="2">
    <source>
        <dbReference type="SAM" id="Phobius"/>
    </source>
</evidence>
<organism evidence="3 4">
    <name type="scientific">Habropoda laboriosa</name>
    <dbReference type="NCBI Taxonomy" id="597456"/>
    <lineage>
        <taxon>Eukaryota</taxon>
        <taxon>Metazoa</taxon>
        <taxon>Ecdysozoa</taxon>
        <taxon>Arthropoda</taxon>
        <taxon>Hexapoda</taxon>
        <taxon>Insecta</taxon>
        <taxon>Pterygota</taxon>
        <taxon>Neoptera</taxon>
        <taxon>Endopterygota</taxon>
        <taxon>Hymenoptera</taxon>
        <taxon>Apocrita</taxon>
        <taxon>Aculeata</taxon>
        <taxon>Apoidea</taxon>
        <taxon>Anthophila</taxon>
        <taxon>Apidae</taxon>
        <taxon>Habropoda</taxon>
    </lineage>
</organism>
<evidence type="ECO:0000313" key="3">
    <source>
        <dbReference type="EMBL" id="KOC68284.1"/>
    </source>
</evidence>
<keyword evidence="2" id="KW-1133">Transmembrane helix</keyword>
<feature type="compositionally biased region" description="Polar residues" evidence="1">
    <location>
        <begin position="98"/>
        <end position="108"/>
    </location>
</feature>
<proteinExistence type="predicted"/>
<dbReference type="OrthoDB" id="448649at2759"/>
<feature type="region of interest" description="Disordered" evidence="1">
    <location>
        <begin position="84"/>
        <end position="110"/>
    </location>
</feature>
<evidence type="ECO:0000313" key="4">
    <source>
        <dbReference type="Proteomes" id="UP000053825"/>
    </source>
</evidence>
<dbReference type="Proteomes" id="UP000053825">
    <property type="component" value="Unassembled WGS sequence"/>
</dbReference>
<sequence length="173" mass="19940">IKSHSRILRKDVALGQRQELIRMRANIIILTCLFLLPAIFGNSEKNETPFVPTREWQTVKKGMPIPKGLHIRHSFETGVTEAKLMDSEETEEKDSNENLKSSNTNSLTLHPEKAIVEEKEPVATEKSDLFNHPIEELKARLKKLKQDGGENVPELNVIIFYFKQYITYKKQLL</sequence>
<dbReference type="AlphaFoldDB" id="A0A0L7RBP5"/>